<name>A0A6A5HVP5_CAERE</name>
<proteinExistence type="predicted"/>
<dbReference type="RefSeq" id="XP_053592451.1">
    <property type="nucleotide sequence ID" value="XM_053723806.1"/>
</dbReference>
<feature type="region of interest" description="Disordered" evidence="1">
    <location>
        <begin position="65"/>
        <end position="90"/>
    </location>
</feature>
<sequence>MVRRHGLSVSSLPLSGEMSDHMPTSESHVSTILTFDPLLRVSIELTSPHHKELLYSSLLHILHNSTPLQQPSPHPPQFNSSTLTFSDHFQ</sequence>
<feature type="region of interest" description="Disordered" evidence="1">
    <location>
        <begin position="1"/>
        <end position="25"/>
    </location>
</feature>
<feature type="compositionally biased region" description="Polar residues" evidence="1">
    <location>
        <begin position="77"/>
        <end position="90"/>
    </location>
</feature>
<dbReference type="CTD" id="78773509"/>
<dbReference type="AlphaFoldDB" id="A0A6A5HVP5"/>
<evidence type="ECO:0000256" key="1">
    <source>
        <dbReference type="SAM" id="MobiDB-lite"/>
    </source>
</evidence>
<dbReference type="Proteomes" id="UP000483820">
    <property type="component" value="Chromosome I"/>
</dbReference>
<evidence type="ECO:0000313" key="2">
    <source>
        <dbReference type="EMBL" id="KAF1771261.1"/>
    </source>
</evidence>
<dbReference type="EMBL" id="WUAV01000001">
    <property type="protein sequence ID" value="KAF1771261.1"/>
    <property type="molecule type" value="Genomic_DNA"/>
</dbReference>
<accession>A0A6A5HVP5</accession>
<protein>
    <submittedName>
        <fullName evidence="2">Uncharacterized protein</fullName>
    </submittedName>
</protein>
<gene>
    <name evidence="2" type="ORF">GCK72_003087</name>
</gene>
<evidence type="ECO:0000313" key="3">
    <source>
        <dbReference type="Proteomes" id="UP000483820"/>
    </source>
</evidence>
<dbReference type="GeneID" id="78773509"/>
<reference evidence="2 3" key="1">
    <citation type="submission" date="2019-12" db="EMBL/GenBank/DDBJ databases">
        <title>Chromosome-level assembly of the Caenorhabditis remanei genome.</title>
        <authorList>
            <person name="Teterina A.A."/>
            <person name="Willis J.H."/>
            <person name="Phillips P.C."/>
        </authorList>
    </citation>
    <scope>NUCLEOTIDE SEQUENCE [LARGE SCALE GENOMIC DNA]</scope>
    <source>
        <strain evidence="2 3">PX506</strain>
        <tissue evidence="2">Whole organism</tissue>
    </source>
</reference>
<comment type="caution">
    <text evidence="2">The sequence shown here is derived from an EMBL/GenBank/DDBJ whole genome shotgun (WGS) entry which is preliminary data.</text>
</comment>
<dbReference type="KEGG" id="crq:GCK72_003087"/>
<organism evidence="2 3">
    <name type="scientific">Caenorhabditis remanei</name>
    <name type="common">Caenorhabditis vulgaris</name>
    <dbReference type="NCBI Taxonomy" id="31234"/>
    <lineage>
        <taxon>Eukaryota</taxon>
        <taxon>Metazoa</taxon>
        <taxon>Ecdysozoa</taxon>
        <taxon>Nematoda</taxon>
        <taxon>Chromadorea</taxon>
        <taxon>Rhabditida</taxon>
        <taxon>Rhabditina</taxon>
        <taxon>Rhabditomorpha</taxon>
        <taxon>Rhabditoidea</taxon>
        <taxon>Rhabditidae</taxon>
        <taxon>Peloderinae</taxon>
        <taxon>Caenorhabditis</taxon>
    </lineage>
</organism>